<keyword evidence="1" id="KW-0732">Signal</keyword>
<feature type="transmembrane region" description="Helical" evidence="2">
    <location>
        <begin position="12"/>
        <end position="32"/>
    </location>
</feature>
<gene>
    <name evidence="4" type="ORF">CLMAG_04170</name>
</gene>
<dbReference type="Pfam" id="PF12229">
    <property type="entry name" value="PG_binding_4"/>
    <property type="match status" value="1"/>
</dbReference>
<protein>
    <submittedName>
        <fullName evidence="4">VanW like protein</fullName>
    </submittedName>
</protein>
<reference evidence="4 5" key="1">
    <citation type="submission" date="2016-04" db="EMBL/GenBank/DDBJ databases">
        <title>Genome sequence of Clostridium magnum DSM 2767.</title>
        <authorList>
            <person name="Poehlein A."/>
            <person name="Uhlig R."/>
            <person name="Fischer R."/>
            <person name="Bahl H."/>
            <person name="Daniel R."/>
        </authorList>
    </citation>
    <scope>NUCLEOTIDE SEQUENCE [LARGE SCALE GENOMIC DNA]</scope>
    <source>
        <strain evidence="4 5">DSM 2767</strain>
    </source>
</reference>
<comment type="caution">
    <text evidence="4">The sequence shown here is derived from an EMBL/GenBank/DDBJ whole genome shotgun (WGS) entry which is preliminary data.</text>
</comment>
<dbReference type="Gene3D" id="2.20.230.10">
    <property type="entry name" value="Resuscitation-promoting factor rpfb"/>
    <property type="match status" value="1"/>
</dbReference>
<dbReference type="EMBL" id="LWAE01000001">
    <property type="protein sequence ID" value="KZL93393.1"/>
    <property type="molecule type" value="Genomic_DNA"/>
</dbReference>
<organism evidence="4 5">
    <name type="scientific">Clostridium magnum DSM 2767</name>
    <dbReference type="NCBI Taxonomy" id="1121326"/>
    <lineage>
        <taxon>Bacteria</taxon>
        <taxon>Bacillati</taxon>
        <taxon>Bacillota</taxon>
        <taxon>Clostridia</taxon>
        <taxon>Eubacteriales</taxon>
        <taxon>Clostridiaceae</taxon>
        <taxon>Clostridium</taxon>
    </lineage>
</organism>
<proteinExistence type="predicted"/>
<dbReference type="STRING" id="1121326.CLMAG_04170"/>
<keyword evidence="2" id="KW-1133">Transmembrane helix</keyword>
<dbReference type="PATRIC" id="fig|1121326.3.peg.395"/>
<dbReference type="PANTHER" id="PTHR35788">
    <property type="entry name" value="EXPORTED PROTEIN-RELATED"/>
    <property type="match status" value="1"/>
</dbReference>
<dbReference type="InterPro" id="IPR007391">
    <property type="entry name" value="Vancomycin_resist_VanW"/>
</dbReference>
<evidence type="ECO:0000256" key="2">
    <source>
        <dbReference type="SAM" id="Phobius"/>
    </source>
</evidence>
<evidence type="ECO:0000313" key="4">
    <source>
        <dbReference type="EMBL" id="KZL93393.1"/>
    </source>
</evidence>
<keyword evidence="2" id="KW-0812">Transmembrane</keyword>
<dbReference type="InterPro" id="IPR022029">
    <property type="entry name" value="YoaR-like_PG-bd"/>
</dbReference>
<dbReference type="Pfam" id="PF07501">
    <property type="entry name" value="G5"/>
    <property type="match status" value="1"/>
</dbReference>
<accession>A0A162U3L6</accession>
<dbReference type="Proteomes" id="UP000076603">
    <property type="component" value="Unassembled WGS sequence"/>
</dbReference>
<dbReference type="OrthoDB" id="9797191at2"/>
<keyword evidence="2" id="KW-0472">Membrane</keyword>
<evidence type="ECO:0000259" key="3">
    <source>
        <dbReference type="PROSITE" id="PS51109"/>
    </source>
</evidence>
<dbReference type="SMART" id="SM01208">
    <property type="entry name" value="G5"/>
    <property type="match status" value="1"/>
</dbReference>
<feature type="domain" description="G5" evidence="3">
    <location>
        <begin position="378"/>
        <end position="456"/>
    </location>
</feature>
<dbReference type="RefSeq" id="WP_066617263.1">
    <property type="nucleotide sequence ID" value="NZ_FQXL01000015.1"/>
</dbReference>
<evidence type="ECO:0000313" key="5">
    <source>
        <dbReference type="Proteomes" id="UP000076603"/>
    </source>
</evidence>
<dbReference type="PROSITE" id="PS51109">
    <property type="entry name" value="G5"/>
    <property type="match status" value="1"/>
</dbReference>
<dbReference type="PANTHER" id="PTHR35788:SF1">
    <property type="entry name" value="EXPORTED PROTEIN"/>
    <property type="match status" value="1"/>
</dbReference>
<dbReference type="AlphaFoldDB" id="A0A162U3L6"/>
<sequence length="456" mass="51714">MRKRKYRITNTAKILILEFLLSSVGMLCGFTWRIQSESKKWDNLIYPGIKVANIDLSGKTKAEAKKLIQSQYIDPLLKNNTNVLINDKVYVLENSKLITNYDMDKVLNAAFNLGKNLNSYKKCELLKRSTTHQYNVFFEYNENYIKAFINKVEESVNKEPQNATARKINDGTIKITDDIKGEKIEEEKLEENIKKEINSRYSENIKIQVPIEKVAASILSSELSSIDTNISSFSTSFELSTDERAHNIELATSLINGKILMPQETFSFNDCVGERTKDRGFVEVPILEGNVSESGFNGGISQVSSTLYNAVLKAGIKPVERTHNIMPFSYVQLGLDAIVDWNNIDFKFKNTLKYPIYIDAYTQKKSLYVNIYSNSSLTKRKYDIISDVYETIKPDTKTINDSDLPEGQVSVVQTGYSGHKVKVKRDTYENGIVTSSDVISYDLYPPISSIVRQGAN</sequence>
<evidence type="ECO:0000256" key="1">
    <source>
        <dbReference type="ARBA" id="ARBA00022729"/>
    </source>
</evidence>
<name>A0A162U3L6_9CLOT</name>
<dbReference type="InterPro" id="IPR052913">
    <property type="entry name" value="Glycopeptide_resist_protein"/>
</dbReference>
<dbReference type="InterPro" id="IPR011098">
    <property type="entry name" value="G5_dom"/>
</dbReference>
<keyword evidence="5" id="KW-1185">Reference proteome</keyword>
<dbReference type="Pfam" id="PF04294">
    <property type="entry name" value="VanW"/>
    <property type="match status" value="1"/>
</dbReference>